<organism evidence="6 7">
    <name type="scientific">Coemansia pectinata</name>
    <dbReference type="NCBI Taxonomy" id="1052879"/>
    <lineage>
        <taxon>Eukaryota</taxon>
        <taxon>Fungi</taxon>
        <taxon>Fungi incertae sedis</taxon>
        <taxon>Zoopagomycota</taxon>
        <taxon>Kickxellomycotina</taxon>
        <taxon>Kickxellomycetes</taxon>
        <taxon>Kickxellales</taxon>
        <taxon>Kickxellaceae</taxon>
        <taxon>Coemansia</taxon>
    </lineage>
</organism>
<gene>
    <name evidence="6" type="ORF">GGI19_004545</name>
</gene>
<comment type="subcellular location">
    <subcellularLocation>
        <location evidence="1">Cytoplasm</location>
        <location evidence="1">Cell cortex</location>
    </subcellularLocation>
</comment>
<evidence type="ECO:0000256" key="2">
    <source>
        <dbReference type="ARBA" id="ARBA00009049"/>
    </source>
</evidence>
<dbReference type="Pfam" id="PF10165">
    <property type="entry name" value="Ric8"/>
    <property type="match status" value="1"/>
</dbReference>
<keyword evidence="5" id="KW-0143">Chaperone</keyword>
<evidence type="ECO:0000313" key="7">
    <source>
        <dbReference type="Proteomes" id="UP001140011"/>
    </source>
</evidence>
<evidence type="ECO:0000256" key="5">
    <source>
        <dbReference type="ARBA" id="ARBA00023186"/>
    </source>
</evidence>
<dbReference type="PANTHER" id="PTHR12425">
    <property type="entry name" value="SYNEMBRYN"/>
    <property type="match status" value="1"/>
</dbReference>
<sequence>MANDSATDYFALVNNHGESELDSQAIEAGLLVATADTGAQASKRQEYISTILSRFVYSDQDRRTARATSLALALLKTLGRQLDDSNELGTERAFNGLLSLALDMKNQAGMDSDLALDMKNQAGMDSEQADYAVEACNEALTCVANTMLLLPKSRSLFADICGADTIDKILRSDVSQTTAFLCGRCLFLSIESPSSAAYCVDTLDLPKTLARVIRMSLDRGSDKRDRFSPQQVMNELFKAAMSLCVYYPRGTPHGSTSDDSLPPEHAAKLIDILQVSLDTLCALPLSNGHLADPARQAIGIALNFPTLSPDPVLRCWLPLDESSGAESEEERYRYVDRIYQLFTLLAESATGDDSCKAEITPLALVLVRLVTEHPNVRRRLFYRVYPQDSEDYSALPEDRPGLSGTLVRLMRVPQGGMLSGAIGDFLLALLGQDVAKFILAVGYGNAAGYMLARGIAIPESVIRQVRDAVDSEPMVDPVTGRYLNQDTDRELANMTDEEKEREAERLFVLFERLNKTGFIKVDNPVRAAMESGRFQEIDEESS</sequence>
<dbReference type="PANTHER" id="PTHR12425:SF5">
    <property type="entry name" value="SYNEMBRYN"/>
    <property type="match status" value="1"/>
</dbReference>
<dbReference type="PRINTS" id="PR01802">
    <property type="entry name" value="SYNEMBRYN"/>
</dbReference>
<evidence type="ECO:0000256" key="3">
    <source>
        <dbReference type="ARBA" id="ARBA00022490"/>
    </source>
</evidence>
<keyword evidence="4" id="KW-0344">Guanine-nucleotide releasing factor</keyword>
<evidence type="ECO:0000256" key="4">
    <source>
        <dbReference type="ARBA" id="ARBA00022658"/>
    </source>
</evidence>
<proteinExistence type="inferred from homology"/>
<dbReference type="GO" id="GO:0007186">
    <property type="term" value="P:G protein-coupled receptor signaling pathway"/>
    <property type="evidence" value="ECO:0007669"/>
    <property type="project" value="TreeGrafter"/>
</dbReference>
<protein>
    <recommendedName>
        <fullName evidence="8">Synembryn-A</fullName>
    </recommendedName>
</protein>
<dbReference type="InterPro" id="IPR008376">
    <property type="entry name" value="Chaperone_Ric-8_A/B"/>
</dbReference>
<dbReference type="InterPro" id="IPR019318">
    <property type="entry name" value="Gua_nucleotide_exch_fac_Ric8"/>
</dbReference>
<dbReference type="OrthoDB" id="5585685at2759"/>
<keyword evidence="3" id="KW-0963">Cytoplasm</keyword>
<comment type="caution">
    <text evidence="6">The sequence shown here is derived from an EMBL/GenBank/DDBJ whole genome shotgun (WGS) entry which is preliminary data.</text>
</comment>
<dbReference type="GO" id="GO:0005085">
    <property type="term" value="F:guanyl-nucleotide exchange factor activity"/>
    <property type="evidence" value="ECO:0007669"/>
    <property type="project" value="UniProtKB-KW"/>
</dbReference>
<comment type="similarity">
    <text evidence="2">Belongs to the synembryn family.</text>
</comment>
<evidence type="ECO:0000256" key="1">
    <source>
        <dbReference type="ARBA" id="ARBA00004544"/>
    </source>
</evidence>
<dbReference type="EMBL" id="JANBUH010000415">
    <property type="protein sequence ID" value="KAJ2751335.1"/>
    <property type="molecule type" value="Genomic_DNA"/>
</dbReference>
<dbReference type="Proteomes" id="UP001140011">
    <property type="component" value="Unassembled WGS sequence"/>
</dbReference>
<reference evidence="6" key="1">
    <citation type="submission" date="2022-07" db="EMBL/GenBank/DDBJ databases">
        <title>Phylogenomic reconstructions and comparative analyses of Kickxellomycotina fungi.</title>
        <authorList>
            <person name="Reynolds N.K."/>
            <person name="Stajich J.E."/>
            <person name="Barry K."/>
            <person name="Grigoriev I.V."/>
            <person name="Crous P."/>
            <person name="Smith M.E."/>
        </authorList>
    </citation>
    <scope>NUCLEOTIDE SEQUENCE</scope>
    <source>
        <strain evidence="6">BCRC 34297</strain>
    </source>
</reference>
<evidence type="ECO:0008006" key="8">
    <source>
        <dbReference type="Google" id="ProtNLM"/>
    </source>
</evidence>
<dbReference type="AlphaFoldDB" id="A0A9W8GS02"/>
<dbReference type="GO" id="GO:0005938">
    <property type="term" value="C:cell cortex"/>
    <property type="evidence" value="ECO:0007669"/>
    <property type="project" value="UniProtKB-SubCell"/>
</dbReference>
<evidence type="ECO:0000313" key="6">
    <source>
        <dbReference type="EMBL" id="KAJ2751335.1"/>
    </source>
</evidence>
<name>A0A9W8GS02_9FUNG</name>
<accession>A0A9W8GS02</accession>
<dbReference type="GO" id="GO:0001965">
    <property type="term" value="F:G-protein alpha-subunit binding"/>
    <property type="evidence" value="ECO:0007669"/>
    <property type="project" value="TreeGrafter"/>
</dbReference>
<keyword evidence="7" id="KW-1185">Reference proteome</keyword>